<dbReference type="GO" id="GO:0019316">
    <property type="term" value="P:D-allose catabolic process"/>
    <property type="evidence" value="ECO:0007669"/>
    <property type="project" value="TreeGrafter"/>
</dbReference>
<dbReference type="Pfam" id="PF02502">
    <property type="entry name" value="LacAB_rpiB"/>
    <property type="match status" value="1"/>
</dbReference>
<dbReference type="AlphaFoldDB" id="A0A2W4ZXG4"/>
<evidence type="ECO:0000256" key="1">
    <source>
        <dbReference type="ARBA" id="ARBA00008754"/>
    </source>
</evidence>
<dbReference type="GO" id="GO:0004751">
    <property type="term" value="F:ribose-5-phosphate isomerase activity"/>
    <property type="evidence" value="ECO:0007669"/>
    <property type="project" value="TreeGrafter"/>
</dbReference>
<dbReference type="NCBIfam" id="TIGR01120">
    <property type="entry name" value="rpiB"/>
    <property type="match status" value="1"/>
</dbReference>
<protein>
    <submittedName>
        <fullName evidence="5">Ribose 5-phosphate isomerase B</fullName>
    </submittedName>
</protein>
<feature type="binding site" evidence="4">
    <location>
        <begin position="10"/>
        <end position="11"/>
    </location>
    <ligand>
        <name>D-ribulose 5-phosphate</name>
        <dbReference type="ChEBI" id="CHEBI:58121"/>
    </ligand>
</feature>
<evidence type="ECO:0000256" key="2">
    <source>
        <dbReference type="ARBA" id="ARBA00023235"/>
    </source>
</evidence>
<keyword evidence="2 5" id="KW-0413">Isomerase</keyword>
<name>A0A2W4ZXG4_9BACT</name>
<feature type="active site" description="Proton acceptor" evidence="3">
    <location>
        <position position="67"/>
    </location>
</feature>
<feature type="binding site" evidence="4">
    <location>
        <begin position="68"/>
        <end position="72"/>
    </location>
    <ligand>
        <name>D-ribulose 5-phosphate</name>
        <dbReference type="ChEBI" id="CHEBI:58121"/>
    </ligand>
</feature>
<dbReference type="InterPro" id="IPR004785">
    <property type="entry name" value="RpiB"/>
</dbReference>
<dbReference type="NCBIfam" id="TIGR00689">
    <property type="entry name" value="rpiB_lacA_lacB"/>
    <property type="match status" value="1"/>
</dbReference>
<feature type="binding site" evidence="4">
    <location>
        <position position="101"/>
    </location>
    <ligand>
        <name>D-ribulose 5-phosphate</name>
        <dbReference type="ChEBI" id="CHEBI:58121"/>
    </ligand>
</feature>
<dbReference type="PANTHER" id="PTHR30345:SF0">
    <property type="entry name" value="DNA DAMAGE-REPAIR_TOLERATION PROTEIN DRT102"/>
    <property type="match status" value="1"/>
</dbReference>
<proteinExistence type="inferred from homology"/>
<dbReference type="PANTHER" id="PTHR30345">
    <property type="entry name" value="RIBOSE-5-PHOSPHATE ISOMERASE B"/>
    <property type="match status" value="1"/>
</dbReference>
<feature type="active site" description="Proton donor" evidence="3">
    <location>
        <position position="100"/>
    </location>
</feature>
<dbReference type="Gene3D" id="3.40.1400.10">
    <property type="entry name" value="Sugar-phosphate isomerase, RpiB/LacA/LacB"/>
    <property type="match status" value="1"/>
</dbReference>
<feature type="binding site" evidence="4">
    <location>
        <position position="134"/>
    </location>
    <ligand>
        <name>D-ribulose 5-phosphate</name>
        <dbReference type="ChEBI" id="CHEBI:58121"/>
    </ligand>
</feature>
<feature type="binding site" evidence="4">
    <location>
        <position position="111"/>
    </location>
    <ligand>
        <name>D-ribulose 5-phosphate</name>
        <dbReference type="ChEBI" id="CHEBI:58121"/>
    </ligand>
</feature>
<dbReference type="Proteomes" id="UP000249557">
    <property type="component" value="Unassembled WGS sequence"/>
</dbReference>
<comment type="similarity">
    <text evidence="1">Belongs to the LacAB/RpiB family.</text>
</comment>
<sequence length="144" mass="15347">MTIKLAIASDHAGFTLKDYLIKNFKAVPVEWVDLGTNSGASVDYPDYGKKIAEVVAGGEADLGVAICGSGIGISIACNRNPNVRAAMCTDSTMARLSRLHNNANIVCMGERLTGTEVALDILKAFLETEFEGGRHEARVNKLSC</sequence>
<dbReference type="InterPro" id="IPR036569">
    <property type="entry name" value="RpiB_LacA_LacB_sf"/>
</dbReference>
<dbReference type="GO" id="GO:0009052">
    <property type="term" value="P:pentose-phosphate shunt, non-oxidative branch"/>
    <property type="evidence" value="ECO:0007669"/>
    <property type="project" value="TreeGrafter"/>
</dbReference>
<organism evidence="5 6">
    <name type="scientific">Micavibrio aeruginosavorus</name>
    <dbReference type="NCBI Taxonomy" id="349221"/>
    <lineage>
        <taxon>Bacteria</taxon>
        <taxon>Pseudomonadati</taxon>
        <taxon>Bdellovibrionota</taxon>
        <taxon>Bdellovibrionia</taxon>
        <taxon>Bdellovibrionales</taxon>
        <taxon>Pseudobdellovibrionaceae</taxon>
        <taxon>Micavibrio</taxon>
    </lineage>
</organism>
<evidence type="ECO:0000256" key="4">
    <source>
        <dbReference type="PIRSR" id="PIRSR005384-2"/>
    </source>
</evidence>
<evidence type="ECO:0000313" key="6">
    <source>
        <dbReference type="Proteomes" id="UP000249557"/>
    </source>
</evidence>
<dbReference type="EMBL" id="QFNK01000080">
    <property type="protein sequence ID" value="PZO86990.1"/>
    <property type="molecule type" value="Genomic_DNA"/>
</dbReference>
<comment type="caution">
    <text evidence="5">The sequence shown here is derived from an EMBL/GenBank/DDBJ whole genome shotgun (WGS) entry which is preliminary data.</text>
</comment>
<evidence type="ECO:0000313" key="5">
    <source>
        <dbReference type="EMBL" id="PZO86990.1"/>
    </source>
</evidence>
<dbReference type="NCBIfam" id="NF004051">
    <property type="entry name" value="PRK05571.1"/>
    <property type="match status" value="1"/>
</dbReference>
<dbReference type="SUPFAM" id="SSF89623">
    <property type="entry name" value="Ribose/Galactose isomerase RpiB/AlsB"/>
    <property type="match status" value="1"/>
</dbReference>
<dbReference type="InterPro" id="IPR003500">
    <property type="entry name" value="RpiB_LacA_LacB"/>
</dbReference>
<accession>A0A2W4ZXG4</accession>
<reference evidence="5 6" key="1">
    <citation type="submission" date="2017-08" db="EMBL/GenBank/DDBJ databases">
        <title>Infants hospitalized years apart are colonized by the same room-sourced microbial strains.</title>
        <authorList>
            <person name="Brooks B."/>
            <person name="Olm M.R."/>
            <person name="Firek B.A."/>
            <person name="Baker R."/>
            <person name="Thomas B.C."/>
            <person name="Morowitz M.J."/>
            <person name="Banfield J.F."/>
        </authorList>
    </citation>
    <scope>NUCLEOTIDE SEQUENCE [LARGE SCALE GENOMIC DNA]</scope>
    <source>
        <strain evidence="5">S2_018_000_R2_104</strain>
    </source>
</reference>
<gene>
    <name evidence="5" type="primary">rpiB</name>
    <name evidence="5" type="ORF">DI626_05100</name>
</gene>
<dbReference type="PIRSF" id="PIRSF005384">
    <property type="entry name" value="RpiB_LacA_B"/>
    <property type="match status" value="1"/>
</dbReference>
<evidence type="ECO:0000256" key="3">
    <source>
        <dbReference type="PIRSR" id="PIRSR005384-1"/>
    </source>
</evidence>
<feature type="binding site" evidence="4">
    <location>
        <position position="138"/>
    </location>
    <ligand>
        <name>D-ribulose 5-phosphate</name>
        <dbReference type="ChEBI" id="CHEBI:58121"/>
    </ligand>
</feature>